<dbReference type="AlphaFoldDB" id="A0A1D3JH69"/>
<keyword evidence="1" id="KW-0812">Transmembrane</keyword>
<dbReference type="GeneID" id="39865782"/>
<evidence type="ECO:0000313" key="3">
    <source>
        <dbReference type="Proteomes" id="UP000219813"/>
    </source>
</evidence>
<keyword evidence="1" id="KW-1133">Transmembrane helix</keyword>
<sequence>MEQNINLLLFTTISTFIILSWICHFYNDMSTFNKYLNENYNLHEKNHIKSYRLLAKCKQDHISSIVGLKRVIPNNELKDKMNICNSEKEDKCKYEQLEESSLNSVGYHKQTKKNKTCIFETKDYSELEKKIFKELDYFDFLRNNRTISDNLYKIVVLKKCQLRIFTPVILLILLSVSLVLDFYFNCGLKRGLFALLKFSLGSRTPLDKLYNYLKENLGSFFVYDLGNNKFLRITPFFNFLIYFTSFVILSITVIFGIFYYHKKVKKYEKIKYKKR</sequence>
<evidence type="ECO:0000313" key="2">
    <source>
        <dbReference type="EMBL" id="SBT85494.1"/>
    </source>
</evidence>
<feature type="transmembrane region" description="Helical" evidence="1">
    <location>
        <begin position="6"/>
        <end position="26"/>
    </location>
</feature>
<protein>
    <submittedName>
        <fullName evidence="2">Fam-l protein</fullName>
    </submittedName>
</protein>
<dbReference type="VEuPathDB" id="PlasmoDB:PmUG01_00032200"/>
<feature type="transmembrane region" description="Helical" evidence="1">
    <location>
        <begin position="239"/>
        <end position="260"/>
    </location>
</feature>
<gene>
    <name evidence="2" type="primary">PmUG01_00032200</name>
    <name evidence="2" type="ORF">PMUG01_00032200</name>
</gene>
<keyword evidence="3" id="KW-1185">Reference proteome</keyword>
<dbReference type="EMBL" id="FLRL01000005">
    <property type="protein sequence ID" value="SBT85494.1"/>
    <property type="molecule type" value="Genomic_DNA"/>
</dbReference>
<feature type="transmembrane region" description="Helical" evidence="1">
    <location>
        <begin position="162"/>
        <end position="184"/>
    </location>
</feature>
<dbReference type="InterPro" id="IPR022139">
    <property type="entry name" value="Fam-L/Fam-M-like_plasmodium"/>
</dbReference>
<dbReference type="RefSeq" id="XP_028858898.1">
    <property type="nucleotide sequence ID" value="XM_029006910.1"/>
</dbReference>
<keyword evidence="1" id="KW-0472">Membrane</keyword>
<reference evidence="2 3" key="1">
    <citation type="submission" date="2016-06" db="EMBL/GenBank/DDBJ databases">
        <authorList>
            <consortium name="Pathogen Informatics"/>
        </authorList>
    </citation>
    <scope>NUCLEOTIDE SEQUENCE [LARGE SCALE GENOMIC DNA]</scope>
</reference>
<dbReference type="KEGG" id="pmal:PMUG01_00032200"/>
<name>A0A1D3JH69_PLAMA</name>
<dbReference type="Pfam" id="PF12420">
    <property type="entry name" value="DUF3671"/>
    <property type="match status" value="1"/>
</dbReference>
<evidence type="ECO:0000256" key="1">
    <source>
        <dbReference type="SAM" id="Phobius"/>
    </source>
</evidence>
<accession>A0A1D3JH69</accession>
<proteinExistence type="predicted"/>
<dbReference type="OrthoDB" id="10669034at2759"/>
<organism evidence="2 3">
    <name type="scientific">Plasmodium malariae</name>
    <dbReference type="NCBI Taxonomy" id="5858"/>
    <lineage>
        <taxon>Eukaryota</taxon>
        <taxon>Sar</taxon>
        <taxon>Alveolata</taxon>
        <taxon>Apicomplexa</taxon>
        <taxon>Aconoidasida</taxon>
        <taxon>Haemosporida</taxon>
        <taxon>Plasmodiidae</taxon>
        <taxon>Plasmodium</taxon>
        <taxon>Plasmodium (Plasmodium)</taxon>
    </lineage>
</organism>
<dbReference type="Proteomes" id="UP000219813">
    <property type="component" value="Unassembled WGS sequence"/>
</dbReference>